<dbReference type="EMBL" id="JBHLTG010000047">
    <property type="protein sequence ID" value="MFC0682945.1"/>
    <property type="molecule type" value="Genomic_DNA"/>
</dbReference>
<evidence type="ECO:0000313" key="1">
    <source>
        <dbReference type="EMBL" id="MFC0682945.1"/>
    </source>
</evidence>
<accession>A0ABV6S125</accession>
<organism evidence="1 2">
    <name type="scientific">Lysobacter korlensis</name>
    <dbReference type="NCBI Taxonomy" id="553636"/>
    <lineage>
        <taxon>Bacteria</taxon>
        <taxon>Pseudomonadati</taxon>
        <taxon>Pseudomonadota</taxon>
        <taxon>Gammaproteobacteria</taxon>
        <taxon>Lysobacterales</taxon>
        <taxon>Lysobacteraceae</taxon>
        <taxon>Lysobacter</taxon>
    </lineage>
</organism>
<protein>
    <submittedName>
        <fullName evidence="1">Uncharacterized protein</fullName>
    </submittedName>
</protein>
<dbReference type="Proteomes" id="UP001589896">
    <property type="component" value="Unassembled WGS sequence"/>
</dbReference>
<dbReference type="InterPro" id="IPR038691">
    <property type="entry name" value="ComJ_sf"/>
</dbReference>
<name>A0ABV6S125_9GAMM</name>
<comment type="caution">
    <text evidence="1">The sequence shown here is derived from an EMBL/GenBank/DDBJ whole genome shotgun (WGS) entry which is preliminary data.</text>
</comment>
<dbReference type="Gene3D" id="2.60.34.30">
    <property type="entry name" value="Competence, DNA-entry nuclease inhibitor, ComJ"/>
    <property type="match status" value="1"/>
</dbReference>
<proteinExistence type="predicted"/>
<evidence type="ECO:0000313" key="2">
    <source>
        <dbReference type="Proteomes" id="UP001589896"/>
    </source>
</evidence>
<keyword evidence="2" id="KW-1185">Reference proteome</keyword>
<dbReference type="RefSeq" id="WP_386677461.1">
    <property type="nucleotide sequence ID" value="NZ_JBHLTG010000047.1"/>
</dbReference>
<sequence length="145" mass="15788">MQRRDLELFADYNQFYLQDEPASGDLSDAWTDEAVERLLALAPGTVGVGTASNGNVPVAVEVLEGAPAQSFQPYDQVTECSLEVAHGPLVVAGCTEYFPEAARILLAPGVYRVRVSYCLSGEERYLVQLWQAPRIEALVVKARAA</sequence>
<reference evidence="1 2" key="1">
    <citation type="submission" date="2024-09" db="EMBL/GenBank/DDBJ databases">
        <authorList>
            <person name="Sun Q."/>
            <person name="Mori K."/>
        </authorList>
    </citation>
    <scope>NUCLEOTIDE SEQUENCE [LARGE SCALE GENOMIC DNA]</scope>
    <source>
        <strain evidence="1 2">KCTC 23076</strain>
    </source>
</reference>
<gene>
    <name evidence="1" type="ORF">ACFFGH_34385</name>
</gene>